<reference evidence="1 2" key="1">
    <citation type="journal article" date="2011" name="Nat. Genet.">
        <title>The genome of the mesopolyploid crop species Brassica rapa.</title>
        <authorList>
            <consortium name="Brassica rapa Genome Sequencing Project Consortium"/>
            <person name="Wang X."/>
            <person name="Wang H."/>
            <person name="Wang J."/>
            <person name="Sun R."/>
            <person name="Wu J."/>
            <person name="Liu S."/>
            <person name="Bai Y."/>
            <person name="Mun J.H."/>
            <person name="Bancroft I."/>
            <person name="Cheng F."/>
            <person name="Huang S."/>
            <person name="Li X."/>
            <person name="Hua W."/>
            <person name="Wang J."/>
            <person name="Wang X."/>
            <person name="Freeling M."/>
            <person name="Pires J.C."/>
            <person name="Paterson A.H."/>
            <person name="Chalhoub B."/>
            <person name="Wang B."/>
            <person name="Hayward A."/>
            <person name="Sharpe A.G."/>
            <person name="Park B.S."/>
            <person name="Weisshaar B."/>
            <person name="Liu B."/>
            <person name="Li B."/>
            <person name="Liu B."/>
            <person name="Tong C."/>
            <person name="Song C."/>
            <person name="Duran C."/>
            <person name="Peng C."/>
            <person name="Geng C."/>
            <person name="Koh C."/>
            <person name="Lin C."/>
            <person name="Edwards D."/>
            <person name="Mu D."/>
            <person name="Shen D."/>
            <person name="Soumpourou E."/>
            <person name="Li F."/>
            <person name="Fraser F."/>
            <person name="Conant G."/>
            <person name="Lassalle G."/>
            <person name="King G.J."/>
            <person name="Bonnema G."/>
            <person name="Tang H."/>
            <person name="Wang H."/>
            <person name="Belcram H."/>
            <person name="Zhou H."/>
            <person name="Hirakawa H."/>
            <person name="Abe H."/>
            <person name="Guo H."/>
            <person name="Wang H."/>
            <person name="Jin H."/>
            <person name="Parkin I.A."/>
            <person name="Batley J."/>
            <person name="Kim J.S."/>
            <person name="Just J."/>
            <person name="Li J."/>
            <person name="Xu J."/>
            <person name="Deng J."/>
            <person name="Kim J.A."/>
            <person name="Li J."/>
            <person name="Yu J."/>
            <person name="Meng J."/>
            <person name="Wang J."/>
            <person name="Min J."/>
            <person name="Poulain J."/>
            <person name="Wang J."/>
            <person name="Hatakeyama K."/>
            <person name="Wu K."/>
            <person name="Wang L."/>
            <person name="Fang L."/>
            <person name="Trick M."/>
            <person name="Links M.G."/>
            <person name="Zhao M."/>
            <person name="Jin M."/>
            <person name="Ramchiary N."/>
            <person name="Drou N."/>
            <person name="Berkman P.J."/>
            <person name="Cai Q."/>
            <person name="Huang Q."/>
            <person name="Li R."/>
            <person name="Tabata S."/>
            <person name="Cheng S."/>
            <person name="Zhang S."/>
            <person name="Zhang S."/>
            <person name="Huang S."/>
            <person name="Sato S."/>
            <person name="Sun S."/>
            <person name="Kwon S.J."/>
            <person name="Choi S.R."/>
            <person name="Lee T.H."/>
            <person name="Fan W."/>
            <person name="Zhao X."/>
            <person name="Tan X."/>
            <person name="Xu X."/>
            <person name="Wang Y."/>
            <person name="Qiu Y."/>
            <person name="Yin Y."/>
            <person name="Li Y."/>
            <person name="Du Y."/>
            <person name="Liao Y."/>
            <person name="Lim Y."/>
            <person name="Narusaka Y."/>
            <person name="Wang Y."/>
            <person name="Wang Z."/>
            <person name="Li Z."/>
            <person name="Wang Z."/>
            <person name="Xiong Z."/>
            <person name="Zhang Z."/>
        </authorList>
    </citation>
    <scope>NUCLEOTIDE SEQUENCE [LARGE SCALE GENOMIC DNA]</scope>
    <source>
        <strain evidence="1 2">cv. Chiifu-401-42</strain>
    </source>
</reference>
<keyword evidence="2" id="KW-1185">Reference proteome</keyword>
<dbReference type="EnsemblPlants" id="Bra027714.1">
    <property type="protein sequence ID" value="Bra027714.1-P"/>
    <property type="gene ID" value="Bra027714"/>
</dbReference>
<sequence length="90" mass="10080">MAILLTRPSLLCFFVCFYYYQVHATLMDLVHKSVNETGERIKVTRQVIAEAKVPFYQYGASEMQDDIPGSNAYITGLIIISGVTLFPSAL</sequence>
<dbReference type="AlphaFoldDB" id="M4EG01"/>
<dbReference type="eggNOG" id="KOG2365">
    <property type="taxonomic scope" value="Eukaryota"/>
</dbReference>
<dbReference type="STRING" id="51351.M4EG01"/>
<organism evidence="1 2">
    <name type="scientific">Brassica campestris</name>
    <name type="common">Field mustard</name>
    <dbReference type="NCBI Taxonomy" id="3711"/>
    <lineage>
        <taxon>Eukaryota</taxon>
        <taxon>Viridiplantae</taxon>
        <taxon>Streptophyta</taxon>
        <taxon>Embryophyta</taxon>
        <taxon>Tracheophyta</taxon>
        <taxon>Spermatophyta</taxon>
        <taxon>Magnoliopsida</taxon>
        <taxon>eudicotyledons</taxon>
        <taxon>Gunneridae</taxon>
        <taxon>Pentapetalae</taxon>
        <taxon>rosids</taxon>
        <taxon>malvids</taxon>
        <taxon>Brassicales</taxon>
        <taxon>Brassicaceae</taxon>
        <taxon>Brassiceae</taxon>
        <taxon>Brassica</taxon>
    </lineage>
</organism>
<protein>
    <submittedName>
        <fullName evidence="1">Uncharacterized protein</fullName>
    </submittedName>
</protein>
<accession>M4EG01</accession>
<proteinExistence type="predicted"/>
<name>M4EG01_BRACM</name>
<evidence type="ECO:0000313" key="1">
    <source>
        <dbReference type="EnsemblPlants" id="Bra027714.1-P"/>
    </source>
</evidence>
<dbReference type="InParanoid" id="M4EG01"/>
<reference evidence="1" key="3">
    <citation type="submission" date="2023-03" db="UniProtKB">
        <authorList>
            <consortium name="EnsemblPlants"/>
        </authorList>
    </citation>
    <scope>IDENTIFICATION</scope>
    <source>
        <strain evidence="1">cv. Chiifu-401-42</strain>
    </source>
</reference>
<reference evidence="1 2" key="2">
    <citation type="journal article" date="2018" name="Hortic Res">
        <title>Improved Brassica rapa reference genome by single-molecule sequencing and chromosome conformation capture technologies.</title>
        <authorList>
            <person name="Zhang L."/>
            <person name="Cai X."/>
            <person name="Wu J."/>
            <person name="Liu M."/>
            <person name="Grob S."/>
            <person name="Cheng F."/>
            <person name="Liang J."/>
            <person name="Cai C."/>
            <person name="Liu Z."/>
            <person name="Liu B."/>
            <person name="Wang F."/>
            <person name="Li S."/>
            <person name="Liu F."/>
            <person name="Li X."/>
            <person name="Cheng L."/>
            <person name="Yang W."/>
            <person name="Li M.H."/>
            <person name="Grossniklaus U."/>
            <person name="Zheng H."/>
            <person name="Wang X."/>
        </authorList>
    </citation>
    <scope>NUCLEOTIDE SEQUENCE [LARGE SCALE GENOMIC DNA]</scope>
    <source>
        <strain evidence="1 2">cv. Chiifu-401-42</strain>
    </source>
</reference>
<dbReference type="Gramene" id="Bra027714.1">
    <property type="protein sequence ID" value="Bra027714.1-P"/>
    <property type="gene ID" value="Bra027714"/>
</dbReference>
<dbReference type="Proteomes" id="UP000011750">
    <property type="component" value="Chromosome A09"/>
</dbReference>
<evidence type="ECO:0000313" key="2">
    <source>
        <dbReference type="Proteomes" id="UP000011750"/>
    </source>
</evidence>
<dbReference type="HOGENOM" id="CLU_2443975_0_0_1"/>